<name>A0AAE1FAA9_PETCI</name>
<dbReference type="GO" id="GO:0008277">
    <property type="term" value="P:regulation of G protein-coupled receptor signaling pathway"/>
    <property type="evidence" value="ECO:0007669"/>
    <property type="project" value="TreeGrafter"/>
</dbReference>
<dbReference type="GO" id="GO:0005096">
    <property type="term" value="F:GTPase activator activity"/>
    <property type="evidence" value="ECO:0007669"/>
    <property type="project" value="InterPro"/>
</dbReference>
<dbReference type="EMBL" id="JAWQEG010002778">
    <property type="protein sequence ID" value="KAK3869795.1"/>
    <property type="molecule type" value="Genomic_DNA"/>
</dbReference>
<evidence type="ECO:0000313" key="1">
    <source>
        <dbReference type="EMBL" id="KAK3869795.1"/>
    </source>
</evidence>
<organism evidence="1 2">
    <name type="scientific">Petrolisthes cinctipes</name>
    <name type="common">Flat porcelain crab</name>
    <dbReference type="NCBI Taxonomy" id="88211"/>
    <lineage>
        <taxon>Eukaryota</taxon>
        <taxon>Metazoa</taxon>
        <taxon>Ecdysozoa</taxon>
        <taxon>Arthropoda</taxon>
        <taxon>Crustacea</taxon>
        <taxon>Multicrustacea</taxon>
        <taxon>Malacostraca</taxon>
        <taxon>Eumalacostraca</taxon>
        <taxon>Eucarida</taxon>
        <taxon>Decapoda</taxon>
        <taxon>Pleocyemata</taxon>
        <taxon>Anomura</taxon>
        <taxon>Galatheoidea</taxon>
        <taxon>Porcellanidae</taxon>
        <taxon>Petrolisthes</taxon>
    </lineage>
</organism>
<dbReference type="GO" id="GO:0036465">
    <property type="term" value="P:synaptic vesicle recycling"/>
    <property type="evidence" value="ECO:0007669"/>
    <property type="project" value="TreeGrafter"/>
</dbReference>
<dbReference type="AlphaFoldDB" id="A0AAE1FAA9"/>
<dbReference type="PANTHER" id="PTHR46097:SF3">
    <property type="entry name" value="ARF GTPASE-ACTIVATING PROTEIN GIT"/>
    <property type="match status" value="1"/>
</dbReference>
<evidence type="ECO:0000313" key="2">
    <source>
        <dbReference type="Proteomes" id="UP001286313"/>
    </source>
</evidence>
<accession>A0AAE1FAA9</accession>
<gene>
    <name evidence="1" type="ORF">Pcinc_024924</name>
</gene>
<dbReference type="InterPro" id="IPR047161">
    <property type="entry name" value="GIT-like"/>
</dbReference>
<proteinExistence type="predicted"/>
<dbReference type="GO" id="GO:0007420">
    <property type="term" value="P:brain development"/>
    <property type="evidence" value="ECO:0007669"/>
    <property type="project" value="InterPro"/>
</dbReference>
<keyword evidence="2" id="KW-1185">Reference proteome</keyword>
<dbReference type="GO" id="GO:0098793">
    <property type="term" value="C:presynapse"/>
    <property type="evidence" value="ECO:0007669"/>
    <property type="project" value="GOC"/>
</dbReference>
<reference evidence="1" key="1">
    <citation type="submission" date="2023-10" db="EMBL/GenBank/DDBJ databases">
        <title>Genome assemblies of two species of porcelain crab, Petrolisthes cinctipes and Petrolisthes manimaculis (Anomura: Porcellanidae).</title>
        <authorList>
            <person name="Angst P."/>
        </authorList>
    </citation>
    <scope>NUCLEOTIDE SEQUENCE</scope>
    <source>
        <strain evidence="1">PB745_01</strain>
        <tissue evidence="1">Gill</tissue>
    </source>
</reference>
<dbReference type="PANTHER" id="PTHR46097">
    <property type="entry name" value="G PROTEIN-COUPLED RECEPTOR KINASE INTERACTING ARFGAP"/>
    <property type="match status" value="1"/>
</dbReference>
<dbReference type="Proteomes" id="UP001286313">
    <property type="component" value="Unassembled WGS sequence"/>
</dbReference>
<protein>
    <submittedName>
        <fullName evidence="1">Uncharacterized protein</fullName>
    </submittedName>
</protein>
<sequence length="86" mass="9604">MNLKSGNLGADPNLYHKEKGCCPLHIAAWGRPGITSGVTHSIQSTSWHYSLSNESNHRELAEHLTHCQYEVTDHLTFYLSGCKPEP</sequence>
<dbReference type="GO" id="GO:0031267">
    <property type="term" value="F:small GTPase binding"/>
    <property type="evidence" value="ECO:0007669"/>
    <property type="project" value="TreeGrafter"/>
</dbReference>
<comment type="caution">
    <text evidence="1">The sequence shown here is derived from an EMBL/GenBank/DDBJ whole genome shotgun (WGS) entry which is preliminary data.</text>
</comment>
<dbReference type="GO" id="GO:0032012">
    <property type="term" value="P:regulation of ARF protein signal transduction"/>
    <property type="evidence" value="ECO:0007669"/>
    <property type="project" value="InterPro"/>
</dbReference>